<dbReference type="InterPro" id="IPR000838">
    <property type="entry name" value="RNA_pol_sigma70_ECF_CS"/>
</dbReference>
<keyword evidence="4 6" id="KW-0238">DNA-binding</keyword>
<dbReference type="Proteomes" id="UP001596990">
    <property type="component" value="Unassembled WGS sequence"/>
</dbReference>
<organism evidence="9 10">
    <name type="scientific">Thalassobacillus hwangdonensis</name>
    <dbReference type="NCBI Taxonomy" id="546108"/>
    <lineage>
        <taxon>Bacteria</taxon>
        <taxon>Bacillati</taxon>
        <taxon>Bacillota</taxon>
        <taxon>Bacilli</taxon>
        <taxon>Bacillales</taxon>
        <taxon>Bacillaceae</taxon>
        <taxon>Thalassobacillus</taxon>
    </lineage>
</organism>
<evidence type="ECO:0000259" key="8">
    <source>
        <dbReference type="Pfam" id="PF08281"/>
    </source>
</evidence>
<dbReference type="InterPro" id="IPR013249">
    <property type="entry name" value="RNA_pol_sigma70_r4_t2"/>
</dbReference>
<keyword evidence="2 6" id="KW-0805">Transcription regulation</keyword>
<dbReference type="InterPro" id="IPR013325">
    <property type="entry name" value="RNA_pol_sigma_r2"/>
</dbReference>
<dbReference type="InterPro" id="IPR014284">
    <property type="entry name" value="RNA_pol_sigma-70_dom"/>
</dbReference>
<dbReference type="InterPro" id="IPR039425">
    <property type="entry name" value="RNA_pol_sigma-70-like"/>
</dbReference>
<keyword evidence="10" id="KW-1185">Reference proteome</keyword>
<comment type="caution">
    <text evidence="9">The sequence shown here is derived from an EMBL/GenBank/DDBJ whole genome shotgun (WGS) entry which is preliminary data.</text>
</comment>
<dbReference type="PANTHER" id="PTHR43133:SF52">
    <property type="entry name" value="ECF RNA POLYMERASE SIGMA FACTOR SIGL"/>
    <property type="match status" value="1"/>
</dbReference>
<evidence type="ECO:0000256" key="3">
    <source>
        <dbReference type="ARBA" id="ARBA00023082"/>
    </source>
</evidence>
<feature type="domain" description="RNA polymerase sigma factor 70 region 4 type 2" evidence="8">
    <location>
        <begin position="101"/>
        <end position="153"/>
    </location>
</feature>
<comment type="similarity">
    <text evidence="1 6">Belongs to the sigma-70 factor family. ECF subfamily.</text>
</comment>
<evidence type="ECO:0000256" key="4">
    <source>
        <dbReference type="ARBA" id="ARBA00023125"/>
    </source>
</evidence>
<proteinExistence type="inferred from homology"/>
<evidence type="ECO:0000313" key="9">
    <source>
        <dbReference type="EMBL" id="MFD1019547.1"/>
    </source>
</evidence>
<evidence type="ECO:0000313" key="10">
    <source>
        <dbReference type="Proteomes" id="UP001596990"/>
    </source>
</evidence>
<dbReference type="RefSeq" id="WP_386059617.1">
    <property type="nucleotide sequence ID" value="NZ_JBHTKL010000005.1"/>
</dbReference>
<dbReference type="Pfam" id="PF08281">
    <property type="entry name" value="Sigma70_r4_2"/>
    <property type="match status" value="1"/>
</dbReference>
<dbReference type="InterPro" id="IPR013324">
    <property type="entry name" value="RNA_pol_sigma_r3/r4-like"/>
</dbReference>
<evidence type="ECO:0000256" key="5">
    <source>
        <dbReference type="ARBA" id="ARBA00023163"/>
    </source>
</evidence>
<keyword evidence="3 6" id="KW-0731">Sigma factor</keyword>
<feature type="domain" description="RNA polymerase sigma-70 region 2" evidence="7">
    <location>
        <begin position="6"/>
        <end position="71"/>
    </location>
</feature>
<dbReference type="Gene3D" id="1.10.10.10">
    <property type="entry name" value="Winged helix-like DNA-binding domain superfamily/Winged helix DNA-binding domain"/>
    <property type="match status" value="1"/>
</dbReference>
<keyword evidence="5 6" id="KW-0804">Transcription</keyword>
<dbReference type="PROSITE" id="PS01063">
    <property type="entry name" value="SIGMA70_ECF"/>
    <property type="match status" value="1"/>
</dbReference>
<dbReference type="NCBIfam" id="TIGR02937">
    <property type="entry name" value="sigma70-ECF"/>
    <property type="match status" value="1"/>
</dbReference>
<dbReference type="EMBL" id="JBHTKL010000005">
    <property type="protein sequence ID" value="MFD1019547.1"/>
    <property type="molecule type" value="Genomic_DNA"/>
</dbReference>
<accession>A0ABW3L184</accession>
<dbReference type="SUPFAM" id="SSF88659">
    <property type="entry name" value="Sigma3 and sigma4 domains of RNA polymerase sigma factors"/>
    <property type="match status" value="1"/>
</dbReference>
<sequence length="165" mass="19374">MDINQLYKLYINDVYRYLLSLCREQSLAEDLTQDTFMKAYGALEKSPPNSMKAWLLKIAYHTFIDYARRSKKMDIEEPDYFTNIQTDTSAEEEVQKKIDKEELYQKLDQLKELQKQAIILCDLRDYSLKQAAATLSLNENTLKTHIFRGRAKLKQLYKKGSVGNE</sequence>
<dbReference type="InterPro" id="IPR007627">
    <property type="entry name" value="RNA_pol_sigma70_r2"/>
</dbReference>
<dbReference type="Gene3D" id="1.10.1740.10">
    <property type="match status" value="1"/>
</dbReference>
<evidence type="ECO:0000256" key="6">
    <source>
        <dbReference type="RuleBase" id="RU000716"/>
    </source>
</evidence>
<gene>
    <name evidence="9" type="ORF">ACFQ2J_10225</name>
</gene>
<protein>
    <recommendedName>
        <fullName evidence="6">RNA polymerase sigma factor</fullName>
    </recommendedName>
</protein>
<evidence type="ECO:0000259" key="7">
    <source>
        <dbReference type="Pfam" id="PF04542"/>
    </source>
</evidence>
<dbReference type="InterPro" id="IPR036388">
    <property type="entry name" value="WH-like_DNA-bd_sf"/>
</dbReference>
<name>A0ABW3L184_9BACI</name>
<reference evidence="10" key="1">
    <citation type="journal article" date="2019" name="Int. J. Syst. Evol. Microbiol.">
        <title>The Global Catalogue of Microorganisms (GCM) 10K type strain sequencing project: providing services to taxonomists for standard genome sequencing and annotation.</title>
        <authorList>
            <consortium name="The Broad Institute Genomics Platform"/>
            <consortium name="The Broad Institute Genome Sequencing Center for Infectious Disease"/>
            <person name="Wu L."/>
            <person name="Ma J."/>
        </authorList>
    </citation>
    <scope>NUCLEOTIDE SEQUENCE [LARGE SCALE GENOMIC DNA]</scope>
    <source>
        <strain evidence="10">CCUG 56607</strain>
    </source>
</reference>
<evidence type="ECO:0000256" key="2">
    <source>
        <dbReference type="ARBA" id="ARBA00023015"/>
    </source>
</evidence>
<evidence type="ECO:0000256" key="1">
    <source>
        <dbReference type="ARBA" id="ARBA00010641"/>
    </source>
</evidence>
<dbReference type="Pfam" id="PF04542">
    <property type="entry name" value="Sigma70_r2"/>
    <property type="match status" value="1"/>
</dbReference>
<dbReference type="SUPFAM" id="SSF88946">
    <property type="entry name" value="Sigma2 domain of RNA polymerase sigma factors"/>
    <property type="match status" value="1"/>
</dbReference>
<dbReference type="PANTHER" id="PTHR43133">
    <property type="entry name" value="RNA POLYMERASE ECF-TYPE SIGMA FACTO"/>
    <property type="match status" value="1"/>
</dbReference>